<keyword evidence="3" id="KW-1185">Reference proteome</keyword>
<evidence type="ECO:0000256" key="1">
    <source>
        <dbReference type="SAM" id="MobiDB-lite"/>
    </source>
</evidence>
<gene>
    <name evidence="2" type="ORF">MRATA1EN1_LOCUS7674</name>
</gene>
<feature type="region of interest" description="Disordered" evidence="1">
    <location>
        <begin position="1"/>
        <end position="31"/>
    </location>
</feature>
<reference evidence="2" key="1">
    <citation type="submission" date="2023-04" db="EMBL/GenBank/DDBJ databases">
        <authorList>
            <consortium name="ELIXIR-Norway"/>
        </authorList>
    </citation>
    <scope>NUCLEOTIDE SEQUENCE [LARGE SCALE GENOMIC DNA]</scope>
</reference>
<sequence length="157" mass="16913">MALITSIPQAACGTQDTSYPSRGAQGRERQPSLPSFQLRALHSGRACGLAPPGFSEQNGRQEVEEVGEGLRAPRREGASERLPLQSPGAAGQLATRAAEGEAITLLGNERPRISPATDVRRADSTFRAGLKRRHNGGNSKRYKQAPVGLRLDGFWRI</sequence>
<proteinExistence type="predicted"/>
<organism evidence="2 3">
    <name type="scientific">Rangifer tarandus platyrhynchus</name>
    <name type="common">Svalbard reindeer</name>
    <dbReference type="NCBI Taxonomy" id="3082113"/>
    <lineage>
        <taxon>Eukaryota</taxon>
        <taxon>Metazoa</taxon>
        <taxon>Chordata</taxon>
        <taxon>Craniata</taxon>
        <taxon>Vertebrata</taxon>
        <taxon>Euteleostomi</taxon>
        <taxon>Mammalia</taxon>
        <taxon>Eutheria</taxon>
        <taxon>Laurasiatheria</taxon>
        <taxon>Artiodactyla</taxon>
        <taxon>Ruminantia</taxon>
        <taxon>Pecora</taxon>
        <taxon>Cervidae</taxon>
        <taxon>Odocoileinae</taxon>
        <taxon>Rangifer</taxon>
    </lineage>
</organism>
<dbReference type="Proteomes" id="UP001176941">
    <property type="component" value="Chromosome 18"/>
</dbReference>
<accession>A0ABN8YDQ8</accession>
<protein>
    <submittedName>
        <fullName evidence="2">Uncharacterized protein</fullName>
    </submittedName>
</protein>
<feature type="region of interest" description="Disordered" evidence="1">
    <location>
        <begin position="49"/>
        <end position="68"/>
    </location>
</feature>
<evidence type="ECO:0000313" key="3">
    <source>
        <dbReference type="Proteomes" id="UP001176941"/>
    </source>
</evidence>
<evidence type="ECO:0000313" key="2">
    <source>
        <dbReference type="EMBL" id="CAI9158712.1"/>
    </source>
</evidence>
<feature type="compositionally biased region" description="Polar residues" evidence="1">
    <location>
        <begin position="1"/>
        <end position="20"/>
    </location>
</feature>
<name>A0ABN8YDQ8_RANTA</name>
<dbReference type="EMBL" id="OX459954">
    <property type="protein sequence ID" value="CAI9158712.1"/>
    <property type="molecule type" value="Genomic_DNA"/>
</dbReference>